<name>A0ABQ9DZ04_9PASS</name>
<organism evidence="1 2">
    <name type="scientific">Willisornis vidua</name>
    <name type="common">Xingu scale-backed antbird</name>
    <dbReference type="NCBI Taxonomy" id="1566151"/>
    <lineage>
        <taxon>Eukaryota</taxon>
        <taxon>Metazoa</taxon>
        <taxon>Chordata</taxon>
        <taxon>Craniata</taxon>
        <taxon>Vertebrata</taxon>
        <taxon>Euteleostomi</taxon>
        <taxon>Archelosauria</taxon>
        <taxon>Archosauria</taxon>
        <taxon>Dinosauria</taxon>
        <taxon>Saurischia</taxon>
        <taxon>Theropoda</taxon>
        <taxon>Coelurosauria</taxon>
        <taxon>Aves</taxon>
        <taxon>Neognathae</taxon>
        <taxon>Neoaves</taxon>
        <taxon>Telluraves</taxon>
        <taxon>Australaves</taxon>
        <taxon>Passeriformes</taxon>
        <taxon>Thamnophilidae</taxon>
        <taxon>Willisornis</taxon>
    </lineage>
</organism>
<gene>
    <name evidence="1" type="ORF">WISP_04707</name>
</gene>
<protein>
    <recommendedName>
        <fullName evidence="3">Endonuclease/exonuclease/phosphatase domain-containing protein</fullName>
    </recommendedName>
</protein>
<evidence type="ECO:0008006" key="3">
    <source>
        <dbReference type="Google" id="ProtNLM"/>
    </source>
</evidence>
<dbReference type="InterPro" id="IPR036691">
    <property type="entry name" value="Endo/exonu/phosph_ase_sf"/>
</dbReference>
<dbReference type="SUPFAM" id="SSF56219">
    <property type="entry name" value="DNase I-like"/>
    <property type="match status" value="1"/>
</dbReference>
<comment type="caution">
    <text evidence="1">The sequence shown here is derived from an EMBL/GenBank/DDBJ whole genome shotgun (WGS) entry which is preliminary data.</text>
</comment>
<sequence length="262" mass="29591">MLKHGVYAPSLQADLVEKDQFYTDLLHLTQKVPTDDKIIILGDFNTRVEAAELLGLEVILKKTEVLYQLAPQEVFHHPHITIGESELKSVQQFIDLGSIISSDATGYQLFQQYAVGDSVKGLAEVQIDHIHNLTLIHQAGHLIIKGYQVGQTGPALPKSMLAGSEPFPILKMLCDRTQDDLLHNPARHRGQADRPVVTWINLTALFVDWGDIRQLPIIWDLLKESGLLVDDEECLCNLFCQLPHHPRVDPIWSHRPVRIQVF</sequence>
<evidence type="ECO:0000313" key="1">
    <source>
        <dbReference type="EMBL" id="KAJ7427695.1"/>
    </source>
</evidence>
<keyword evidence="2" id="KW-1185">Reference proteome</keyword>
<dbReference type="EMBL" id="WHWB01031855">
    <property type="protein sequence ID" value="KAJ7427695.1"/>
    <property type="molecule type" value="Genomic_DNA"/>
</dbReference>
<reference evidence="1" key="1">
    <citation type="submission" date="2019-10" db="EMBL/GenBank/DDBJ databases">
        <authorList>
            <person name="Soares A.E.R."/>
            <person name="Aleixo A."/>
            <person name="Schneider P."/>
            <person name="Miyaki C.Y."/>
            <person name="Schneider M.P."/>
            <person name="Mello C."/>
            <person name="Vasconcelos A.T.R."/>
        </authorList>
    </citation>
    <scope>NUCLEOTIDE SEQUENCE</scope>
    <source>
        <tissue evidence="1">Muscle</tissue>
    </source>
</reference>
<dbReference type="Proteomes" id="UP001145742">
    <property type="component" value="Unassembled WGS sequence"/>
</dbReference>
<proteinExistence type="predicted"/>
<evidence type="ECO:0000313" key="2">
    <source>
        <dbReference type="Proteomes" id="UP001145742"/>
    </source>
</evidence>
<accession>A0ABQ9DZ04</accession>